<feature type="transmembrane region" description="Helical" evidence="2">
    <location>
        <begin position="280"/>
        <end position="299"/>
    </location>
</feature>
<keyword evidence="2" id="KW-0812">Transmembrane</keyword>
<feature type="compositionally biased region" description="Basic and acidic residues" evidence="1">
    <location>
        <begin position="88"/>
        <end position="122"/>
    </location>
</feature>
<feature type="transmembrane region" description="Helical" evidence="2">
    <location>
        <begin position="244"/>
        <end position="268"/>
    </location>
</feature>
<name>A0ABQ9WVN5_9EUKA</name>
<feature type="compositionally biased region" description="Basic and acidic residues" evidence="1">
    <location>
        <begin position="34"/>
        <end position="61"/>
    </location>
</feature>
<dbReference type="Proteomes" id="UP001281761">
    <property type="component" value="Unassembled WGS sequence"/>
</dbReference>
<keyword evidence="2" id="KW-1133">Transmembrane helix</keyword>
<evidence type="ECO:0000313" key="4">
    <source>
        <dbReference type="Proteomes" id="UP001281761"/>
    </source>
</evidence>
<protein>
    <recommendedName>
        <fullName evidence="5">Transmembrane protein</fullName>
    </recommendedName>
</protein>
<feature type="transmembrane region" description="Helical" evidence="2">
    <location>
        <begin position="440"/>
        <end position="462"/>
    </location>
</feature>
<organism evidence="3 4">
    <name type="scientific">Blattamonas nauphoetae</name>
    <dbReference type="NCBI Taxonomy" id="2049346"/>
    <lineage>
        <taxon>Eukaryota</taxon>
        <taxon>Metamonada</taxon>
        <taxon>Preaxostyla</taxon>
        <taxon>Oxymonadida</taxon>
        <taxon>Blattamonas</taxon>
    </lineage>
</organism>
<comment type="caution">
    <text evidence="3">The sequence shown here is derived from an EMBL/GenBank/DDBJ whole genome shotgun (WGS) entry which is preliminary data.</text>
</comment>
<feature type="compositionally biased region" description="Basic and acidic residues" evidence="1">
    <location>
        <begin position="569"/>
        <end position="581"/>
    </location>
</feature>
<keyword evidence="2" id="KW-0472">Membrane</keyword>
<reference evidence="3 4" key="1">
    <citation type="journal article" date="2022" name="bioRxiv">
        <title>Genomics of Preaxostyla Flagellates Illuminates Evolutionary Transitions and the Path Towards Mitochondrial Loss.</title>
        <authorList>
            <person name="Novak L.V.F."/>
            <person name="Treitli S.C."/>
            <person name="Pyrih J."/>
            <person name="Halakuc P."/>
            <person name="Pipaliya S.V."/>
            <person name="Vacek V."/>
            <person name="Brzon O."/>
            <person name="Soukal P."/>
            <person name="Eme L."/>
            <person name="Dacks J.B."/>
            <person name="Karnkowska A."/>
            <person name="Elias M."/>
            <person name="Hampl V."/>
        </authorList>
    </citation>
    <scope>NUCLEOTIDE SEQUENCE [LARGE SCALE GENOMIC DNA]</scope>
    <source>
        <strain evidence="3">NAU3</strain>
        <tissue evidence="3">Gut</tissue>
    </source>
</reference>
<accession>A0ABQ9WVN5</accession>
<evidence type="ECO:0000256" key="1">
    <source>
        <dbReference type="SAM" id="MobiDB-lite"/>
    </source>
</evidence>
<proteinExistence type="predicted"/>
<feature type="region of interest" description="Disordered" evidence="1">
    <location>
        <begin position="30"/>
        <end position="128"/>
    </location>
</feature>
<feature type="transmembrane region" description="Helical" evidence="2">
    <location>
        <begin position="407"/>
        <end position="428"/>
    </location>
</feature>
<evidence type="ECO:0008006" key="5">
    <source>
        <dbReference type="Google" id="ProtNLM"/>
    </source>
</evidence>
<evidence type="ECO:0000256" key="2">
    <source>
        <dbReference type="SAM" id="Phobius"/>
    </source>
</evidence>
<gene>
    <name evidence="3" type="ORF">BLNAU_22602</name>
</gene>
<feature type="transmembrane region" description="Helical" evidence="2">
    <location>
        <begin position="540"/>
        <end position="562"/>
    </location>
</feature>
<keyword evidence="4" id="KW-1185">Reference proteome</keyword>
<feature type="transmembrane region" description="Helical" evidence="2">
    <location>
        <begin position="340"/>
        <end position="363"/>
    </location>
</feature>
<evidence type="ECO:0000313" key="3">
    <source>
        <dbReference type="EMBL" id="KAK2942491.1"/>
    </source>
</evidence>
<feature type="transmembrane region" description="Helical" evidence="2">
    <location>
        <begin position="375"/>
        <end position="401"/>
    </location>
</feature>
<dbReference type="EMBL" id="JARBJD010000405">
    <property type="protein sequence ID" value="KAK2942491.1"/>
    <property type="molecule type" value="Genomic_DNA"/>
</dbReference>
<sequence length="610" mass="66109">MRRPFNGPRTAGTKMDFIKKAANAVKETANVAKDTVKVVKDTAKEILPEDKTDKEKSKESPEEPQQAVEQTHAVVEQPADDENPSPPPEKKEEDTSEKPAEENSKSAKKKAEKEQKKSDKSASKGSSGGLCGCFSCCGSCGIGGEPGEKKGCCSCLPCCKDTKDNLNDDGSITSCFGKKIENLQDKMNLEAGKWLSKNKGSLVARFVYTASAFINAIIGLAVFVLSILNIIAFPSITTLCTRMLTSGVVLIQNAFSIICCSSLCCVCITPSPAKMRRNFLAGYTTSIECLLFGLWYLVFPERWQDLVTLYGNKGWIWTINKTAGTTWAEAQNAHFAPLMISSWLLVASAALTVVGMICAMYLLSPVNFMKQLRFIAYQILTISGSEFIFIGTFFSAAQTFASSHGPALTSVISIGGVLDTFLLVIGILRTCTKCCCPTHWIIFVEILTGIVTVIVMVVGIVFTSTLDHTKKLITTSVTSVCNMATPSEKYCTDVVAGITKAVCGASSTFSDKQDYCGTPQDTWAKSVAMMIEFSSAVDSWVILSAFLLFAFMLIALVAIVAVQCIVRKKEKDEDSPKKLTVEETAAEPPKSPEESAESAPPTEVQQEYES</sequence>
<feature type="transmembrane region" description="Helical" evidence="2">
    <location>
        <begin position="206"/>
        <end position="232"/>
    </location>
</feature>
<feature type="region of interest" description="Disordered" evidence="1">
    <location>
        <begin position="569"/>
        <end position="610"/>
    </location>
</feature>